<organism evidence="4 5">
    <name type="scientific">Mucor lusitanicus CBS 277.49</name>
    <dbReference type="NCBI Taxonomy" id="747725"/>
    <lineage>
        <taxon>Eukaryota</taxon>
        <taxon>Fungi</taxon>
        <taxon>Fungi incertae sedis</taxon>
        <taxon>Mucoromycota</taxon>
        <taxon>Mucoromycotina</taxon>
        <taxon>Mucoromycetes</taxon>
        <taxon>Mucorales</taxon>
        <taxon>Mucorineae</taxon>
        <taxon>Mucoraceae</taxon>
        <taxon>Mucor</taxon>
    </lineage>
</organism>
<evidence type="ECO:0000256" key="1">
    <source>
        <dbReference type="ARBA" id="ARBA00022450"/>
    </source>
</evidence>
<dbReference type="InterPro" id="IPR036291">
    <property type="entry name" value="NAD(P)-bd_dom_sf"/>
</dbReference>
<dbReference type="Proteomes" id="UP000077051">
    <property type="component" value="Unassembled WGS sequence"/>
</dbReference>
<dbReference type="VEuPathDB" id="FungiDB:MUCCIDRAFT_86718"/>
<dbReference type="Pfam" id="PF07993">
    <property type="entry name" value="NAD_binding_4"/>
    <property type="match status" value="1"/>
</dbReference>
<dbReference type="PANTHER" id="PTHR44845">
    <property type="entry name" value="CARRIER DOMAIN-CONTAINING PROTEIN"/>
    <property type="match status" value="1"/>
</dbReference>
<keyword evidence="2" id="KW-0597">Phosphoprotein</keyword>
<dbReference type="Gene3D" id="3.40.50.12780">
    <property type="entry name" value="N-terminal domain of ligase-like"/>
    <property type="match status" value="1"/>
</dbReference>
<evidence type="ECO:0000313" key="4">
    <source>
        <dbReference type="EMBL" id="OAC97943.1"/>
    </source>
</evidence>
<dbReference type="InterPro" id="IPR000873">
    <property type="entry name" value="AMP-dep_synth/lig_dom"/>
</dbReference>
<dbReference type="GO" id="GO:0031177">
    <property type="term" value="F:phosphopantetheine binding"/>
    <property type="evidence" value="ECO:0007669"/>
    <property type="project" value="InterPro"/>
</dbReference>
<keyword evidence="1" id="KW-0596">Phosphopantetheine</keyword>
<dbReference type="SUPFAM" id="SSF51735">
    <property type="entry name" value="NAD(P)-binding Rossmann-fold domains"/>
    <property type="match status" value="1"/>
</dbReference>
<dbReference type="EMBL" id="AMYB01000012">
    <property type="protein sequence ID" value="OAC97943.1"/>
    <property type="molecule type" value="Genomic_DNA"/>
</dbReference>
<dbReference type="InterPro" id="IPR006162">
    <property type="entry name" value="Ppantetheine_attach_site"/>
</dbReference>
<evidence type="ECO:0000259" key="3">
    <source>
        <dbReference type="PROSITE" id="PS50075"/>
    </source>
</evidence>
<dbReference type="PANTHER" id="PTHR44845:SF6">
    <property type="entry name" value="BETA-ALANINE-ACTIVATING ENZYME"/>
    <property type="match status" value="1"/>
</dbReference>
<reference evidence="4 5" key="1">
    <citation type="submission" date="2015-06" db="EMBL/GenBank/DDBJ databases">
        <title>Expansion of signal transduction pathways in fungi by whole-genome duplication.</title>
        <authorList>
            <consortium name="DOE Joint Genome Institute"/>
            <person name="Corrochano L.M."/>
            <person name="Kuo A."/>
            <person name="Marcet-Houben M."/>
            <person name="Polaino S."/>
            <person name="Salamov A."/>
            <person name="Villalobos J.M."/>
            <person name="Alvarez M.I."/>
            <person name="Avalos J."/>
            <person name="Benito E.P."/>
            <person name="Benoit I."/>
            <person name="Burger G."/>
            <person name="Camino L.P."/>
            <person name="Canovas D."/>
            <person name="Cerda-Olmedo E."/>
            <person name="Cheng J.-F."/>
            <person name="Dominguez A."/>
            <person name="Elias M."/>
            <person name="Eslava A.P."/>
            <person name="Glaser F."/>
            <person name="Grimwood J."/>
            <person name="Gutierrez G."/>
            <person name="Heitman J."/>
            <person name="Henrissat B."/>
            <person name="Iturriaga E.A."/>
            <person name="Lang B.F."/>
            <person name="Lavin J.L."/>
            <person name="Lee S."/>
            <person name="Li W."/>
            <person name="Lindquist E."/>
            <person name="Lopez-Garcia S."/>
            <person name="Luque E.M."/>
            <person name="Marcos A.T."/>
            <person name="Martin J."/>
            <person name="Mccluskey K."/>
            <person name="Medina H.R."/>
            <person name="Miralles-Duran A."/>
            <person name="Miyazaki A."/>
            <person name="Munoz-Torres E."/>
            <person name="Oguiza J.A."/>
            <person name="Ohm R."/>
            <person name="Olmedo M."/>
            <person name="Orejas M."/>
            <person name="Ortiz-Castellanos L."/>
            <person name="Pisabarro A.G."/>
            <person name="Rodriguez-Romero J."/>
            <person name="Ruiz-Herrera J."/>
            <person name="Ruiz-Vazquez R."/>
            <person name="Sanz C."/>
            <person name="Schackwitz W."/>
            <person name="Schmutz J."/>
            <person name="Shahriari M."/>
            <person name="Shelest E."/>
            <person name="Silva-Franco F."/>
            <person name="Soanes D."/>
            <person name="Syed K."/>
            <person name="Tagua V.G."/>
            <person name="Talbot N.J."/>
            <person name="Thon M."/>
            <person name="De Vries R.P."/>
            <person name="Wiebenga A."/>
            <person name="Yadav J.S."/>
            <person name="Braun E.L."/>
            <person name="Baker S."/>
            <person name="Garre V."/>
            <person name="Horwitz B."/>
            <person name="Torres-Martinez S."/>
            <person name="Idnurm A."/>
            <person name="Herrera-Estrella A."/>
            <person name="Gabaldon T."/>
            <person name="Grigoriev I.V."/>
        </authorList>
    </citation>
    <scope>NUCLEOTIDE SEQUENCE [LARGE SCALE GENOMIC DNA]</scope>
    <source>
        <strain evidence="4 5">CBS 277.49</strain>
    </source>
</reference>
<dbReference type="InterPro" id="IPR013120">
    <property type="entry name" value="FAR_NAD-bd"/>
</dbReference>
<keyword evidence="5" id="KW-1185">Reference proteome</keyword>
<dbReference type="Gene3D" id="1.10.1200.10">
    <property type="entry name" value="ACP-like"/>
    <property type="match status" value="1"/>
</dbReference>
<protein>
    <recommendedName>
        <fullName evidence="3">Carrier domain-containing protein</fullName>
    </recommendedName>
</protein>
<feature type="domain" description="Carrier" evidence="3">
    <location>
        <begin position="576"/>
        <end position="652"/>
    </location>
</feature>
<dbReference type="PROSITE" id="PS00012">
    <property type="entry name" value="PHOSPHOPANTETHEINE"/>
    <property type="match status" value="1"/>
</dbReference>
<dbReference type="SMART" id="SM00823">
    <property type="entry name" value="PKS_PP"/>
    <property type="match status" value="1"/>
</dbReference>
<dbReference type="Pfam" id="PF00501">
    <property type="entry name" value="AMP-binding"/>
    <property type="match status" value="1"/>
</dbReference>
<dbReference type="Pfam" id="PF00550">
    <property type="entry name" value="PP-binding"/>
    <property type="match status" value="1"/>
</dbReference>
<dbReference type="InterPro" id="IPR042099">
    <property type="entry name" value="ANL_N_sf"/>
</dbReference>
<sequence>MPTEISSFQKLPVKYKKSFALINVFEKQVEKYADQVYARYYGRLENGNLGYKTLTYADVDRIGTNLACEWDSKVKGYDVVAFIADHSIQYFLCVLACLKLRVTFLALSPRNSEAAIVNLLQKTDCRFIFSTDKYASLAQSAAGQVDGTVCHVLPPFNLAGRLKQPLNPTAFKILDKNFSKKDIEKTCAIIHSSGSTAFPKPIRLSNRYLICGIQSIPGHAYSQDPTIAPGFGDAQLCCLPLFHMSGFMGSFNMSLVGGSNIFFPRFPPSARDILTALQVNNGTHMLAPPLLIDQLIPSLNEPKDFAPLQNLKYICVIGAVLDEKTGDYFHSNKVNVCNVYGMTEINFLLGGDVRKTKSNKWSLLSPMSVAIPYIRWEPVENEPNQYSLIVKGNCPALASGVSNRSDGDYDTNDIFAKISTGDNQWKYIGRKDDTLAMKNGEKTNPVPMESVLRTFPIVKLCSVIGEGRECTAALIELDKEHAFGCTPQQMIDQVNAAVAKANENAPTHSHLLPQMVYIMPFDCHLPHTDKGTVPRKKVIQMYNQVIDKLYDDFIHGPSAPAAASKVEKPVDSWSADEIDSYLVQAASSVLSLSDSSIISKNLSTSLFDLGLNSLLSIQLRNRIAQSFQNVPQNFLFEHPSIEAIRKALMAGGPEETQEDAEAKRYAETEEILQKYIRKAKADFAVAKTNYPKGGQQVVLLTGATGAVGSFILRDLLLSNKIRKVYCLVRGREGTDLMARIRDAFSGRSLDTSLLKPGRVEALPMRLEEPYLGFSQELYNRLKKEVTVVQACAWLLDFNQPVSHYEKNCIVGFYNLIKFAYKRKNPMHFHLISSITATARYGPVIPEVPMACDPTVAAGFGYGLSKYICEHLMTYLSQGKNFPCYIERLGQVCGDSVNGAWNTSEQFPAMIVSGGMLLKSMPKLETRIDWVPLDFASHTIAKIMIDTATDKANASKAVYHIVNPNEVQWTDILEAMRQCGMEFDLVPIEQWVQALSKREDAPAYKLMSFYENAFKDLADSPHWNTEKTVQAVPRLGKAPSFSAPLLEKYIAYWRKEGFCE</sequence>
<proteinExistence type="predicted"/>
<dbReference type="AlphaFoldDB" id="A0A168GQX6"/>
<name>A0A168GQX6_MUCCL</name>
<dbReference type="OrthoDB" id="429813at2759"/>
<dbReference type="Pfam" id="PF23562">
    <property type="entry name" value="AMP-binding_C_3"/>
    <property type="match status" value="1"/>
</dbReference>
<dbReference type="STRING" id="747725.A0A168GQX6"/>
<dbReference type="PROSITE" id="PS50075">
    <property type="entry name" value="CARRIER"/>
    <property type="match status" value="1"/>
</dbReference>
<evidence type="ECO:0000256" key="2">
    <source>
        <dbReference type="ARBA" id="ARBA00022553"/>
    </source>
</evidence>
<dbReference type="SUPFAM" id="SSF56801">
    <property type="entry name" value="Acetyl-CoA synthetase-like"/>
    <property type="match status" value="1"/>
</dbReference>
<dbReference type="InterPro" id="IPR009081">
    <property type="entry name" value="PP-bd_ACP"/>
</dbReference>
<dbReference type="SUPFAM" id="SSF47336">
    <property type="entry name" value="ACP-like"/>
    <property type="match status" value="1"/>
</dbReference>
<accession>A0A168GQX6</accession>
<comment type="caution">
    <text evidence="4">The sequence shown here is derived from an EMBL/GenBank/DDBJ whole genome shotgun (WGS) entry which is preliminary data.</text>
</comment>
<dbReference type="InterPro" id="IPR036736">
    <property type="entry name" value="ACP-like_sf"/>
</dbReference>
<evidence type="ECO:0000313" key="5">
    <source>
        <dbReference type="Proteomes" id="UP000077051"/>
    </source>
</evidence>
<gene>
    <name evidence="4" type="ORF">MUCCIDRAFT_86718</name>
</gene>
<dbReference type="InterPro" id="IPR020806">
    <property type="entry name" value="PKS_PP-bd"/>
</dbReference>
<dbReference type="Gene3D" id="3.40.50.720">
    <property type="entry name" value="NAD(P)-binding Rossmann-like Domain"/>
    <property type="match status" value="1"/>
</dbReference>